<dbReference type="InterPro" id="IPR004358">
    <property type="entry name" value="Sig_transdc_His_kin-like_C"/>
</dbReference>
<evidence type="ECO:0000256" key="13">
    <source>
        <dbReference type="ARBA" id="ARBA00023136"/>
    </source>
</evidence>
<keyword evidence="10" id="KW-0067">ATP-binding</keyword>
<keyword evidence="11 14" id="KW-1133">Transmembrane helix</keyword>
<protein>
    <recommendedName>
        <fullName evidence="3">histidine kinase</fullName>
        <ecNumber evidence="3">2.7.13.3</ecNumber>
    </recommendedName>
</protein>
<evidence type="ECO:0000256" key="2">
    <source>
        <dbReference type="ARBA" id="ARBA00004651"/>
    </source>
</evidence>
<dbReference type="Gene3D" id="6.10.340.10">
    <property type="match status" value="1"/>
</dbReference>
<feature type="domain" description="Histidine kinase" evidence="15">
    <location>
        <begin position="484"/>
        <end position="591"/>
    </location>
</feature>
<keyword evidence="8" id="KW-0547">Nucleotide-binding</keyword>
<evidence type="ECO:0000313" key="17">
    <source>
        <dbReference type="Proteomes" id="UP001596378"/>
    </source>
</evidence>
<evidence type="ECO:0000256" key="11">
    <source>
        <dbReference type="ARBA" id="ARBA00022989"/>
    </source>
</evidence>
<dbReference type="Proteomes" id="UP001596378">
    <property type="component" value="Unassembled WGS sequence"/>
</dbReference>
<evidence type="ECO:0000256" key="1">
    <source>
        <dbReference type="ARBA" id="ARBA00000085"/>
    </source>
</evidence>
<evidence type="ECO:0000256" key="8">
    <source>
        <dbReference type="ARBA" id="ARBA00022741"/>
    </source>
</evidence>
<dbReference type="PANTHER" id="PTHR34220:SF11">
    <property type="entry name" value="SENSOR PROTEIN KINASE HPTS"/>
    <property type="match status" value="1"/>
</dbReference>
<evidence type="ECO:0000259" key="15">
    <source>
        <dbReference type="PROSITE" id="PS50109"/>
    </source>
</evidence>
<keyword evidence="9 16" id="KW-0418">Kinase</keyword>
<gene>
    <name evidence="16" type="ORF">ACFQMJ_29595</name>
</gene>
<dbReference type="InterPro" id="IPR003594">
    <property type="entry name" value="HATPase_dom"/>
</dbReference>
<evidence type="ECO:0000256" key="12">
    <source>
        <dbReference type="ARBA" id="ARBA00023012"/>
    </source>
</evidence>
<evidence type="ECO:0000256" key="10">
    <source>
        <dbReference type="ARBA" id="ARBA00022840"/>
    </source>
</evidence>
<evidence type="ECO:0000256" key="4">
    <source>
        <dbReference type="ARBA" id="ARBA00022475"/>
    </source>
</evidence>
<dbReference type="EC" id="2.7.13.3" evidence="3"/>
<dbReference type="InterPro" id="IPR036890">
    <property type="entry name" value="HATPase_C_sf"/>
</dbReference>
<evidence type="ECO:0000256" key="5">
    <source>
        <dbReference type="ARBA" id="ARBA00022553"/>
    </source>
</evidence>
<dbReference type="InterPro" id="IPR010559">
    <property type="entry name" value="Sig_transdc_His_kin_internal"/>
</dbReference>
<feature type="transmembrane region" description="Helical" evidence="14">
    <location>
        <begin position="21"/>
        <end position="41"/>
    </location>
</feature>
<reference evidence="17" key="1">
    <citation type="journal article" date="2019" name="Int. J. Syst. Evol. Microbiol.">
        <title>The Global Catalogue of Microorganisms (GCM) 10K type strain sequencing project: providing services to taxonomists for standard genome sequencing and annotation.</title>
        <authorList>
            <consortium name="The Broad Institute Genomics Platform"/>
            <consortium name="The Broad Institute Genome Sequencing Center for Infectious Disease"/>
            <person name="Wu L."/>
            <person name="Ma J."/>
        </authorList>
    </citation>
    <scope>NUCLEOTIDE SEQUENCE [LARGE SCALE GENOMIC DNA]</scope>
    <source>
        <strain evidence="17">KCTC 12907</strain>
    </source>
</reference>
<dbReference type="PRINTS" id="PR00344">
    <property type="entry name" value="BCTRLSENSOR"/>
</dbReference>
<dbReference type="CDD" id="cd18774">
    <property type="entry name" value="PDC2_HK_sensor"/>
    <property type="match status" value="1"/>
</dbReference>
<dbReference type="Pfam" id="PF02518">
    <property type="entry name" value="HATPase_c"/>
    <property type="match status" value="1"/>
</dbReference>
<keyword evidence="6 16" id="KW-0808">Transferase</keyword>
<dbReference type="PROSITE" id="PS50109">
    <property type="entry name" value="HIS_KIN"/>
    <property type="match status" value="1"/>
</dbReference>
<dbReference type="EMBL" id="JBHTAI010000025">
    <property type="protein sequence ID" value="MFC7152710.1"/>
    <property type="molecule type" value="Genomic_DNA"/>
</dbReference>
<keyword evidence="17" id="KW-1185">Reference proteome</keyword>
<dbReference type="Gene3D" id="3.30.565.10">
    <property type="entry name" value="Histidine kinase-like ATPase, C-terminal domain"/>
    <property type="match status" value="1"/>
</dbReference>
<keyword evidence="12" id="KW-0902">Two-component regulatory system</keyword>
<evidence type="ECO:0000256" key="6">
    <source>
        <dbReference type="ARBA" id="ARBA00022679"/>
    </source>
</evidence>
<name>A0ABW2FP24_9BACL</name>
<proteinExistence type="predicted"/>
<dbReference type="RefSeq" id="WP_378050324.1">
    <property type="nucleotide sequence ID" value="NZ_JBHMDN010000025.1"/>
</dbReference>
<comment type="catalytic activity">
    <reaction evidence="1">
        <text>ATP + protein L-histidine = ADP + protein N-phospho-L-histidine.</text>
        <dbReference type="EC" id="2.7.13.3"/>
    </reaction>
</comment>
<comment type="caution">
    <text evidence="16">The sequence shown here is derived from an EMBL/GenBank/DDBJ whole genome shotgun (WGS) entry which is preliminary data.</text>
</comment>
<comment type="subcellular location">
    <subcellularLocation>
        <location evidence="2">Cell membrane</location>
        <topology evidence="2">Multi-pass membrane protein</topology>
    </subcellularLocation>
</comment>
<accession>A0ABW2FP24</accession>
<dbReference type="Pfam" id="PF06580">
    <property type="entry name" value="His_kinase"/>
    <property type="match status" value="1"/>
</dbReference>
<sequence length="593" mass="66694">MSLSALRKLLLPFRRNIRNRLILIMVLLPVVPIAIVTAIAVENNRSSMEAEIVETNLTNMKWTADNLDERFAQLNNLIYSIQIYPELSDYMMNGTDDLSRRFAAQRSVMNMLTSVSYSSNRHLRGVQLYLKEAGRWFIVDSMRNDIETVHLPPEPFKELFDNGKDYVVRSSSNPERFQLVRSINRFENREKLGGIAIDVGWSVFHQSLELLASNDDERVMILNADGSVLYRPSGSRQADAELSAETVSAVRAYAEDGHGFLRTDEGYIFYGAIETAGLVAVKTVPETVITRSANRTMRTGLVVGLVSAVVSAIAASLLAWRMADPIVVLAKKMSRVGLMKETDRPPPNRIDEIGLLETRLYSMSVRIREHIKTEYGLKLEMKTAELKALQAQIHPHFLQNTLQLIGNMLFTKTPEECYGVIKSLSEMFRYVIREPNELVTVDQELGHLAHYLRIQEMRFAGRLSCRLETESPEALIGRLPKLTLQPLAENAFVHGFEAKPGPWLLHVSLRAENGRMAIAIRDSGAGMPEEKLKETRRRLEAALAGQPPGDRIGLTNVASRIHKHFGAEGELLIDSERNKGTVVILRLPLPEKG</sequence>
<keyword evidence="4" id="KW-1003">Cell membrane</keyword>
<feature type="transmembrane region" description="Helical" evidence="14">
    <location>
        <begin position="301"/>
        <end position="323"/>
    </location>
</feature>
<dbReference type="SUPFAM" id="SSF55874">
    <property type="entry name" value="ATPase domain of HSP90 chaperone/DNA topoisomerase II/histidine kinase"/>
    <property type="match status" value="1"/>
</dbReference>
<evidence type="ECO:0000256" key="9">
    <source>
        <dbReference type="ARBA" id="ARBA00022777"/>
    </source>
</evidence>
<evidence type="ECO:0000313" key="16">
    <source>
        <dbReference type="EMBL" id="MFC7152710.1"/>
    </source>
</evidence>
<organism evidence="16 17">
    <name type="scientific">Cohnella cellulosilytica</name>
    <dbReference type="NCBI Taxonomy" id="986710"/>
    <lineage>
        <taxon>Bacteria</taxon>
        <taxon>Bacillati</taxon>
        <taxon>Bacillota</taxon>
        <taxon>Bacilli</taxon>
        <taxon>Bacillales</taxon>
        <taxon>Paenibacillaceae</taxon>
        <taxon>Cohnella</taxon>
    </lineage>
</organism>
<keyword evidence="5" id="KW-0597">Phosphoprotein</keyword>
<keyword evidence="7 14" id="KW-0812">Transmembrane</keyword>
<evidence type="ECO:0000256" key="7">
    <source>
        <dbReference type="ARBA" id="ARBA00022692"/>
    </source>
</evidence>
<evidence type="ECO:0000256" key="3">
    <source>
        <dbReference type="ARBA" id="ARBA00012438"/>
    </source>
</evidence>
<keyword evidence="13 14" id="KW-0472">Membrane</keyword>
<dbReference type="InterPro" id="IPR050640">
    <property type="entry name" value="Bact_2-comp_sensor_kinase"/>
</dbReference>
<dbReference type="PANTHER" id="PTHR34220">
    <property type="entry name" value="SENSOR HISTIDINE KINASE YPDA"/>
    <property type="match status" value="1"/>
</dbReference>
<dbReference type="GO" id="GO:0004673">
    <property type="term" value="F:protein histidine kinase activity"/>
    <property type="evidence" value="ECO:0007669"/>
    <property type="project" value="UniProtKB-EC"/>
</dbReference>
<dbReference type="InterPro" id="IPR005467">
    <property type="entry name" value="His_kinase_dom"/>
</dbReference>
<evidence type="ECO:0000256" key="14">
    <source>
        <dbReference type="SAM" id="Phobius"/>
    </source>
</evidence>